<dbReference type="Proteomes" id="UP000798662">
    <property type="component" value="Chromosome 2"/>
</dbReference>
<gene>
    <name evidence="1" type="ORF">I4F81_005952</name>
</gene>
<keyword evidence="2" id="KW-1185">Reference proteome</keyword>
<accession>A0ACC3C0B7</accession>
<name>A0ACC3C0B7_PYRYE</name>
<evidence type="ECO:0000313" key="1">
    <source>
        <dbReference type="EMBL" id="KAK1863396.1"/>
    </source>
</evidence>
<proteinExistence type="predicted"/>
<reference evidence="1" key="1">
    <citation type="submission" date="2019-11" db="EMBL/GenBank/DDBJ databases">
        <title>Nori genome reveals adaptations in red seaweeds to the harsh intertidal environment.</title>
        <authorList>
            <person name="Wang D."/>
            <person name="Mao Y."/>
        </authorList>
    </citation>
    <scope>NUCLEOTIDE SEQUENCE</scope>
    <source>
        <tissue evidence="1">Gametophyte</tissue>
    </source>
</reference>
<dbReference type="EMBL" id="CM020619">
    <property type="protein sequence ID" value="KAK1863396.1"/>
    <property type="molecule type" value="Genomic_DNA"/>
</dbReference>
<comment type="caution">
    <text evidence="1">The sequence shown here is derived from an EMBL/GenBank/DDBJ whole genome shotgun (WGS) entry which is preliminary data.</text>
</comment>
<protein>
    <submittedName>
        <fullName evidence="1">Uncharacterized protein</fullName>
    </submittedName>
</protein>
<evidence type="ECO:0000313" key="2">
    <source>
        <dbReference type="Proteomes" id="UP000798662"/>
    </source>
</evidence>
<sequence>MAATDRCCRPRRLAALAALAALAVAVVAAAAAPAAASPVAAAANARGDDRGRLSLALLARLAAGARPPHTARVSPFRASPSGRLVGHGRLLVDGILRGGRNGGGGGGGGFHRLVTLRQVGGTVTAGTGGNGGRGGDAGGGTGGAGGVGGSVSGPAAAAPVAAAAAAAAPRSPPPVVAPGSSVTAGVGGDGGDGGPGSGATAGGRAPPAAGAGGAGGAGGDGGSVTDAAGALAAIFGPFRGGGADGGTALPDVLFEAVAGGGGAGGDGGNGDPVGGGDGGAAGDGGDGGVVVLVVVVVENEPTAAATAVPTAAPKATPSATPSSAPFTPAEAAAFLQRTTGSIQSILGGLANVRRQLEANIAGLTTDVTNLVGQLEALRPIATVAAATDAAVEQALADADAAFAVLDGVATTVAADFAVILETVDRDEAVAMTAADTIRGLLPPDGASDEEVVAAAVAVDALFPIDVDLNALDGQLDASNILINELIIAFGLAESALEALEAALA</sequence>
<organism evidence="1 2">
    <name type="scientific">Pyropia yezoensis</name>
    <name type="common">Susabi-nori</name>
    <name type="synonym">Porphyra yezoensis</name>
    <dbReference type="NCBI Taxonomy" id="2788"/>
    <lineage>
        <taxon>Eukaryota</taxon>
        <taxon>Rhodophyta</taxon>
        <taxon>Bangiophyceae</taxon>
        <taxon>Bangiales</taxon>
        <taxon>Bangiaceae</taxon>
        <taxon>Pyropia</taxon>
    </lineage>
</organism>